<proteinExistence type="predicted"/>
<evidence type="ECO:0000313" key="6">
    <source>
        <dbReference type="EMBL" id="RBI87219.1"/>
    </source>
</evidence>
<organism evidence="6 7">
    <name type="scientific">Rhodosalinus halophilus</name>
    <dbReference type="NCBI Taxonomy" id="2259333"/>
    <lineage>
        <taxon>Bacteria</taxon>
        <taxon>Pseudomonadati</taxon>
        <taxon>Pseudomonadota</taxon>
        <taxon>Alphaproteobacteria</taxon>
        <taxon>Rhodobacterales</taxon>
        <taxon>Paracoccaceae</taxon>
        <taxon>Rhodosalinus</taxon>
    </lineage>
</organism>
<dbReference type="PANTHER" id="PTHR12835:SF5">
    <property type="entry name" value="BIOTIN--PROTEIN LIGASE"/>
    <property type="match status" value="1"/>
</dbReference>
<dbReference type="Pfam" id="PF03099">
    <property type="entry name" value="BPL_LplA_LipB"/>
    <property type="match status" value="1"/>
</dbReference>
<dbReference type="PANTHER" id="PTHR12835">
    <property type="entry name" value="BIOTIN PROTEIN LIGASE"/>
    <property type="match status" value="1"/>
</dbReference>
<dbReference type="GO" id="GO:0005737">
    <property type="term" value="C:cytoplasm"/>
    <property type="evidence" value="ECO:0007669"/>
    <property type="project" value="TreeGrafter"/>
</dbReference>
<dbReference type="AlphaFoldDB" id="A0A365UCU2"/>
<comment type="catalytic activity">
    <reaction evidence="4">
        <text>biotin + L-lysyl-[protein] + ATP = N(6)-biotinyl-L-lysyl-[protein] + AMP + diphosphate + H(+)</text>
        <dbReference type="Rhea" id="RHEA:11756"/>
        <dbReference type="Rhea" id="RHEA-COMP:9752"/>
        <dbReference type="Rhea" id="RHEA-COMP:10505"/>
        <dbReference type="ChEBI" id="CHEBI:15378"/>
        <dbReference type="ChEBI" id="CHEBI:29969"/>
        <dbReference type="ChEBI" id="CHEBI:30616"/>
        <dbReference type="ChEBI" id="CHEBI:33019"/>
        <dbReference type="ChEBI" id="CHEBI:57586"/>
        <dbReference type="ChEBI" id="CHEBI:83144"/>
        <dbReference type="ChEBI" id="CHEBI:456215"/>
        <dbReference type="EC" id="6.3.4.15"/>
    </reaction>
</comment>
<reference evidence="6 7" key="1">
    <citation type="submission" date="2018-07" db="EMBL/GenBank/DDBJ databases">
        <title>Rhodosalinus sp. strain E84T genomic sequence and assembly.</title>
        <authorList>
            <person name="Liu Z.-W."/>
            <person name="Lu D.-C."/>
        </authorList>
    </citation>
    <scope>NUCLEOTIDE SEQUENCE [LARGE SCALE GENOMIC DNA]</scope>
    <source>
        <strain evidence="6 7">E84</strain>
    </source>
</reference>
<evidence type="ECO:0000256" key="2">
    <source>
        <dbReference type="ARBA" id="ARBA00023267"/>
    </source>
</evidence>
<dbReference type="InterPro" id="IPR045864">
    <property type="entry name" value="aa-tRNA-synth_II/BPL/LPL"/>
</dbReference>
<evidence type="ECO:0000256" key="3">
    <source>
        <dbReference type="ARBA" id="ARBA00024227"/>
    </source>
</evidence>
<dbReference type="InterPro" id="IPR003142">
    <property type="entry name" value="BPL_C"/>
</dbReference>
<evidence type="ECO:0000259" key="5">
    <source>
        <dbReference type="PROSITE" id="PS51733"/>
    </source>
</evidence>
<name>A0A365UCU2_9RHOB</name>
<comment type="caution">
    <text evidence="6">The sequence shown here is derived from an EMBL/GenBank/DDBJ whole genome shotgun (WGS) entry which is preliminary data.</text>
</comment>
<accession>A0A365UCU2</accession>
<dbReference type="SUPFAM" id="SSF55681">
    <property type="entry name" value="Class II aaRS and biotin synthetases"/>
    <property type="match status" value="1"/>
</dbReference>
<dbReference type="Gene3D" id="2.30.30.100">
    <property type="match status" value="1"/>
</dbReference>
<dbReference type="EMBL" id="QNTQ01000002">
    <property type="protein sequence ID" value="RBI87219.1"/>
    <property type="molecule type" value="Genomic_DNA"/>
</dbReference>
<dbReference type="Gene3D" id="3.30.930.10">
    <property type="entry name" value="Bira Bifunctional Protein, Domain 2"/>
    <property type="match status" value="1"/>
</dbReference>
<feature type="domain" description="BPL/LPL catalytic" evidence="5">
    <location>
        <begin position="6"/>
        <end position="183"/>
    </location>
</feature>
<gene>
    <name evidence="6" type="ORF">DRV85_02605</name>
</gene>
<evidence type="ECO:0000256" key="1">
    <source>
        <dbReference type="ARBA" id="ARBA00022598"/>
    </source>
</evidence>
<dbReference type="GO" id="GO:0004077">
    <property type="term" value="F:biotin--[biotin carboxyl-carrier protein] ligase activity"/>
    <property type="evidence" value="ECO:0007669"/>
    <property type="project" value="UniProtKB-EC"/>
</dbReference>
<dbReference type="Proteomes" id="UP000253370">
    <property type="component" value="Unassembled WGS sequence"/>
</dbReference>
<dbReference type="CDD" id="cd16442">
    <property type="entry name" value="BPL"/>
    <property type="match status" value="1"/>
</dbReference>
<keyword evidence="1 6" id="KW-0436">Ligase</keyword>
<keyword evidence="2" id="KW-0092">Biotin</keyword>
<sequence length="255" mass="26649">MPAGWPVGAGRLVLDEAPSTMAEAAARAPESAAPLWIMARRQTAGRGRRGRAWADPPGNLAATLLMPAPPPAEAALQSFVAALALFDACVDCTGRAEAFSLKWPNDVLLHGRKLAGILLETLRPAHLAVGIGVNLRHAPEPDTLEPGAVAPVSLAEGLGMDIDAEAFLTPLARAYDARARVLATYGFAPIRTAWLDRAARRGEAVTARTGRDSVTGRFETVDEAGRLILVTPQGRQAIAAADIFFAEGDAHAAGG</sequence>
<dbReference type="NCBIfam" id="TIGR00121">
    <property type="entry name" value="birA_ligase"/>
    <property type="match status" value="1"/>
</dbReference>
<dbReference type="InterPro" id="IPR004408">
    <property type="entry name" value="Biotin_CoA_COase_ligase"/>
</dbReference>
<dbReference type="EC" id="6.3.4.15" evidence="3"/>
<keyword evidence="7" id="KW-1185">Reference proteome</keyword>
<evidence type="ECO:0000256" key="4">
    <source>
        <dbReference type="ARBA" id="ARBA00047846"/>
    </source>
</evidence>
<dbReference type="Pfam" id="PF02237">
    <property type="entry name" value="BPL_C"/>
    <property type="match status" value="1"/>
</dbReference>
<dbReference type="PROSITE" id="PS51733">
    <property type="entry name" value="BPL_LPL_CATALYTIC"/>
    <property type="match status" value="1"/>
</dbReference>
<dbReference type="InterPro" id="IPR004143">
    <property type="entry name" value="BPL_LPL_catalytic"/>
</dbReference>
<protein>
    <recommendedName>
        <fullName evidence="3">biotin--[biotin carboxyl-carrier protein] ligase</fullName>
        <ecNumber evidence="3">6.3.4.15</ecNumber>
    </recommendedName>
</protein>
<evidence type="ECO:0000313" key="7">
    <source>
        <dbReference type="Proteomes" id="UP000253370"/>
    </source>
</evidence>
<dbReference type="OrthoDB" id="9807064at2"/>